<dbReference type="GO" id="GO:0005886">
    <property type="term" value="C:plasma membrane"/>
    <property type="evidence" value="ECO:0007669"/>
    <property type="project" value="TreeGrafter"/>
</dbReference>
<dbReference type="GO" id="GO:0007265">
    <property type="term" value="P:Ras protein signal transduction"/>
    <property type="evidence" value="ECO:0007669"/>
    <property type="project" value="TreeGrafter"/>
</dbReference>
<dbReference type="Gene3D" id="3.10.20.90">
    <property type="entry name" value="Phosphatidylinositol 3-kinase Catalytic Subunit, Chain A, domain 1"/>
    <property type="match status" value="1"/>
</dbReference>
<dbReference type="InterPro" id="IPR018490">
    <property type="entry name" value="cNMP-bd_dom_sf"/>
</dbReference>
<evidence type="ECO:0000259" key="7">
    <source>
        <dbReference type="PROSITE" id="PS50200"/>
    </source>
</evidence>
<dbReference type="SUPFAM" id="SSF48366">
    <property type="entry name" value="Ras GEF"/>
    <property type="match status" value="1"/>
</dbReference>
<dbReference type="GO" id="GO:0005085">
    <property type="term" value="F:guanyl-nucleotide exchange factor activity"/>
    <property type="evidence" value="ECO:0007669"/>
    <property type="project" value="UniProtKB-KW"/>
</dbReference>
<dbReference type="PANTHER" id="PTHR23113:SF175">
    <property type="entry name" value="RAP GUANINE NUCLEOTIDE EXCHANGE FACTOR 4"/>
    <property type="match status" value="1"/>
</dbReference>
<accession>A0A8C1FU44</accession>
<evidence type="ECO:0000259" key="8">
    <source>
        <dbReference type="PROSITE" id="PS50212"/>
    </source>
</evidence>
<keyword evidence="10" id="KW-1185">Reference proteome</keyword>
<dbReference type="PROSITE" id="PS50212">
    <property type="entry name" value="RASGEF_NTER"/>
    <property type="match status" value="1"/>
</dbReference>
<evidence type="ECO:0000259" key="6">
    <source>
        <dbReference type="PROSITE" id="PS50186"/>
    </source>
</evidence>
<dbReference type="PROSITE" id="PS50009">
    <property type="entry name" value="RASGEF_CAT"/>
    <property type="match status" value="1"/>
</dbReference>
<feature type="domain" description="Ras-GEF" evidence="4">
    <location>
        <begin position="739"/>
        <end position="976"/>
    </location>
</feature>
<reference evidence="9" key="1">
    <citation type="submission" date="2025-08" db="UniProtKB">
        <authorList>
            <consortium name="Ensembl"/>
        </authorList>
    </citation>
    <scope>IDENTIFICATION</scope>
</reference>
<dbReference type="Ensembl" id="ENSCCRT00000105170.2">
    <property type="protein sequence ID" value="ENSCCRP00000096904.2"/>
    <property type="gene ID" value="ENSCCRG00000051953.2"/>
</dbReference>
<dbReference type="AlphaFoldDB" id="A0A8C1FU44"/>
<evidence type="ECO:0000259" key="4">
    <source>
        <dbReference type="PROSITE" id="PS50009"/>
    </source>
</evidence>
<dbReference type="SUPFAM" id="SSF46785">
    <property type="entry name" value="Winged helix' DNA-binding domain"/>
    <property type="match status" value="1"/>
</dbReference>
<dbReference type="InterPro" id="IPR019804">
    <property type="entry name" value="Ras_G-nucl-exch_fac_CS"/>
</dbReference>
<dbReference type="PROSITE" id="PS50042">
    <property type="entry name" value="CNMP_BINDING_3"/>
    <property type="match status" value="2"/>
</dbReference>
<dbReference type="Pfam" id="PF00617">
    <property type="entry name" value="RasGEF"/>
    <property type="match status" value="1"/>
</dbReference>
<dbReference type="Gene3D" id="2.60.120.10">
    <property type="entry name" value="Jelly Rolls"/>
    <property type="match status" value="2"/>
</dbReference>
<dbReference type="Gene3D" id="1.10.10.10">
    <property type="entry name" value="Winged helix-like DNA-binding domain superfamily/Winged helix DNA-binding domain"/>
    <property type="match status" value="1"/>
</dbReference>
<dbReference type="InterPro" id="IPR000591">
    <property type="entry name" value="DEP_dom"/>
</dbReference>
<dbReference type="Proteomes" id="UP001108240">
    <property type="component" value="Unplaced"/>
</dbReference>
<dbReference type="SMART" id="SM00147">
    <property type="entry name" value="RasGEF"/>
    <property type="match status" value="1"/>
</dbReference>
<dbReference type="InterPro" id="IPR036964">
    <property type="entry name" value="RASGEF_cat_dom_sf"/>
</dbReference>
<dbReference type="Gene3D" id="1.10.840.10">
    <property type="entry name" value="Ras guanine-nucleotide exchange factors catalytic domain"/>
    <property type="match status" value="1"/>
</dbReference>
<dbReference type="InterPro" id="IPR036390">
    <property type="entry name" value="WH_DNA-bd_sf"/>
</dbReference>
<feature type="domain" description="Ras-associating" evidence="7">
    <location>
        <begin position="635"/>
        <end position="742"/>
    </location>
</feature>
<dbReference type="SUPFAM" id="SSF54236">
    <property type="entry name" value="Ubiquitin-like"/>
    <property type="match status" value="1"/>
</dbReference>
<organism evidence="9 10">
    <name type="scientific">Cyprinus carpio carpio</name>
    <dbReference type="NCBI Taxonomy" id="630221"/>
    <lineage>
        <taxon>Eukaryota</taxon>
        <taxon>Metazoa</taxon>
        <taxon>Chordata</taxon>
        <taxon>Craniata</taxon>
        <taxon>Vertebrata</taxon>
        <taxon>Euteleostomi</taxon>
        <taxon>Actinopterygii</taxon>
        <taxon>Neopterygii</taxon>
        <taxon>Teleostei</taxon>
        <taxon>Ostariophysi</taxon>
        <taxon>Cypriniformes</taxon>
        <taxon>Cyprinidae</taxon>
        <taxon>Cyprininae</taxon>
        <taxon>Cyprinus</taxon>
    </lineage>
</organism>
<protein>
    <submittedName>
        <fullName evidence="9">Rap guanine nucleotide exchange factor 4b</fullName>
    </submittedName>
</protein>
<evidence type="ECO:0000256" key="3">
    <source>
        <dbReference type="PROSITE-ProRule" id="PRU00168"/>
    </source>
</evidence>
<dbReference type="Pfam" id="PF00027">
    <property type="entry name" value="cNMP_binding"/>
    <property type="match status" value="2"/>
</dbReference>
<dbReference type="InterPro" id="IPR023578">
    <property type="entry name" value="Ras_GEF_dom_sf"/>
</dbReference>
<dbReference type="Gene3D" id="1.20.870.10">
    <property type="entry name" value="Son of sevenless (SoS) protein Chain: S domain 1"/>
    <property type="match status" value="1"/>
</dbReference>
<dbReference type="FunFam" id="2.60.120.10:FF:000015">
    <property type="entry name" value="Rap guanine nucleotide exchange factor 4"/>
    <property type="match status" value="1"/>
</dbReference>
<dbReference type="FunFam" id="1.10.840.10:FF:000002">
    <property type="entry name" value="Rap guanine nucleotide exchange factor 4"/>
    <property type="match status" value="1"/>
</dbReference>
<dbReference type="InterPro" id="IPR000595">
    <property type="entry name" value="cNMP-bd_dom"/>
</dbReference>
<dbReference type="InterPro" id="IPR000651">
    <property type="entry name" value="Ras-like_Gua-exchang_fac_N"/>
</dbReference>
<evidence type="ECO:0000313" key="9">
    <source>
        <dbReference type="Ensembl" id="ENSCCRP00000096904.2"/>
    </source>
</evidence>
<reference evidence="9" key="2">
    <citation type="submission" date="2025-09" db="UniProtKB">
        <authorList>
            <consortium name="Ensembl"/>
        </authorList>
    </citation>
    <scope>IDENTIFICATION</scope>
</reference>
<dbReference type="InterPro" id="IPR008937">
    <property type="entry name" value="Ras-like_GEF"/>
</dbReference>
<feature type="domain" description="Cyclic nucleotide-binding" evidence="5">
    <location>
        <begin position="350"/>
        <end position="451"/>
    </location>
</feature>
<dbReference type="InterPro" id="IPR036388">
    <property type="entry name" value="WH-like_DNA-bd_sf"/>
</dbReference>
<dbReference type="PROSITE" id="PS00720">
    <property type="entry name" value="RASGEF"/>
    <property type="match status" value="1"/>
</dbReference>
<dbReference type="CDD" id="cd04437">
    <property type="entry name" value="DEP_Epac"/>
    <property type="match status" value="1"/>
</dbReference>
<keyword evidence="2 3" id="KW-0344">Guanine-nucleotide releasing factor</keyword>
<proteinExistence type="inferred from homology"/>
<evidence type="ECO:0000313" key="10">
    <source>
        <dbReference type="Proteomes" id="UP001108240"/>
    </source>
</evidence>
<dbReference type="PANTHER" id="PTHR23113">
    <property type="entry name" value="GUANINE NUCLEOTIDE EXCHANGE FACTOR"/>
    <property type="match status" value="1"/>
</dbReference>
<dbReference type="CDD" id="cd00038">
    <property type="entry name" value="CAP_ED"/>
    <property type="match status" value="2"/>
</dbReference>
<dbReference type="GeneTree" id="ENSGT00940000156075"/>
<dbReference type="PROSITE" id="PS50200">
    <property type="entry name" value="RA"/>
    <property type="match status" value="1"/>
</dbReference>
<dbReference type="FunFam" id="1.10.10.10:FF:000096">
    <property type="entry name" value="Rap guanine nucleotide exchange factor 4"/>
    <property type="match status" value="1"/>
</dbReference>
<dbReference type="InterPro" id="IPR014710">
    <property type="entry name" value="RmlC-like_jellyroll"/>
</dbReference>
<dbReference type="InterPro" id="IPR000159">
    <property type="entry name" value="RA_dom"/>
</dbReference>
<feature type="domain" description="N-terminal Ras-GEF" evidence="8">
    <location>
        <begin position="487"/>
        <end position="620"/>
    </location>
</feature>
<comment type="similarity">
    <text evidence="1">Belongs to the RAPGEF2 family.</text>
</comment>
<feature type="domain" description="DEP" evidence="6">
    <location>
        <begin position="210"/>
        <end position="285"/>
    </location>
</feature>
<dbReference type="Pfam" id="PF00610">
    <property type="entry name" value="DEP"/>
    <property type="match status" value="1"/>
</dbReference>
<dbReference type="PROSITE" id="PS50186">
    <property type="entry name" value="DEP"/>
    <property type="match status" value="1"/>
</dbReference>
<evidence type="ECO:0000256" key="1">
    <source>
        <dbReference type="ARBA" id="ARBA00010829"/>
    </source>
</evidence>
<name>A0A8C1FU44_CYPCA</name>
<dbReference type="SUPFAM" id="SSF51206">
    <property type="entry name" value="cAMP-binding domain-like"/>
    <property type="match status" value="2"/>
</dbReference>
<sequence length="978" mass="111723">MVAVHASAHSVASSEWIICLDKRPAERSGEDVDIILARMKGVKAFEKFHPNLLQQICMCGFYEYLEKGITLYRQGDIGTSWYAVLSGSLDVKVSETANHQDAVTICTLGVGTAFGESILDNTPRHATIVSRENSELLRIEQREFKTLWEKYRQCMAGLLAPPYGVMDSGATNDRMPDKENLNSDPLSFMSKHLNKKILRAEKVLRNAILARAPHMIRDRKYHLKTYRCCCVGTELVDWLLQQSSCVHSRAHAVGMWQVLLEEGVLNHVDHELNFQDKYLFYRFLDDEEEDAVLPSDDDKREAEEELQETLLFLSQIGPDAHMRMILRKPPGQRTTEDLEIIYDELLHIKALSHLSNTVKRELAGVLIFESHAKAGTVLFNQGEEGTSWYIIQKGSVNVVIYGKGVVCTLHEGDDFGKLALVNDAPRAASIVLREDNCHFLRVDKEDFNRILRDVEANTVRLKEHDQDVLVLQKSLRPSSHGNIPAHFKYTVMSGSPEKILEHLLETMRLDIHFSDPALDDFVLMHCVFMPISQLCPRVCTYHSQASQGSEQERLDYSVASKRRVFSLALRWATLQGHHLLEDDTALSFLELHGFVSNDARVLRPLKELLPELERILKQYSGEERLAKKQPIRSFDDILLKVYCSDHTYTTIRVPVLATGREVTAAVADKLGSTEELLMINLSSSGEKQILKPNDVSVFQSLGVNGRMFACSREQLDSLNPLAEQEGPSTGSMSSFELMSSKDLAFQMTQYDWELFSCVHEYELVYHTFGRQAYRRSTANLELFLKRFNQVQLWVVTEVCLCGTLSKRVQLLKKFIKIAAHCREFKNLNSFFAIIMGMCNPAVSRLSQTWEKLPSKFKKFYSEFESFLDPSRNHRAYRLTVAKMEPPIIPFMPLLIKDMTFTHEGNKTFVDGLVNFEKMRLIANTIRAVRHCRSQLFNAEVSPASKNPQEVRNYVRQLNVIDNQRTLSQLSFRLEPRRG</sequence>
<dbReference type="InterPro" id="IPR001895">
    <property type="entry name" value="RASGEF_cat_dom"/>
</dbReference>
<dbReference type="PRINTS" id="PR00103">
    <property type="entry name" value="CAMPKINASE"/>
</dbReference>
<feature type="domain" description="Cyclic nucleotide-binding" evidence="5">
    <location>
        <begin position="44"/>
        <end position="147"/>
    </location>
</feature>
<dbReference type="SMART" id="SM00100">
    <property type="entry name" value="cNMP"/>
    <property type="match status" value="2"/>
</dbReference>
<dbReference type="SMART" id="SM00049">
    <property type="entry name" value="DEP"/>
    <property type="match status" value="1"/>
</dbReference>
<evidence type="ECO:0000256" key="2">
    <source>
        <dbReference type="ARBA" id="ARBA00022658"/>
    </source>
</evidence>
<dbReference type="InterPro" id="IPR029071">
    <property type="entry name" value="Ubiquitin-like_domsf"/>
</dbReference>
<evidence type="ECO:0000259" key="5">
    <source>
        <dbReference type="PROSITE" id="PS50042"/>
    </source>
</evidence>
<dbReference type="CDD" id="cd00155">
    <property type="entry name" value="RasGEF"/>
    <property type="match status" value="1"/>
</dbReference>